<reference evidence="2" key="1">
    <citation type="submission" date="2014-07" db="EMBL/GenBank/DDBJ databases">
        <authorList>
            <person name="Martin A.A"/>
            <person name="De Silva N."/>
        </authorList>
    </citation>
    <scope>NUCLEOTIDE SEQUENCE</scope>
</reference>
<feature type="region of interest" description="Disordered" evidence="1">
    <location>
        <begin position="386"/>
        <end position="456"/>
    </location>
</feature>
<evidence type="ECO:0000256" key="1">
    <source>
        <dbReference type="SAM" id="MobiDB-lite"/>
    </source>
</evidence>
<dbReference type="STRING" id="75913.A0A0K0FKC8"/>
<feature type="compositionally biased region" description="Basic and acidic residues" evidence="1">
    <location>
        <begin position="439"/>
        <end position="456"/>
    </location>
</feature>
<accession>A0A0K0FKC8</accession>
<feature type="compositionally biased region" description="Polar residues" evidence="1">
    <location>
        <begin position="405"/>
        <end position="434"/>
    </location>
</feature>
<evidence type="ECO:0000313" key="3">
    <source>
        <dbReference type="WBParaSite" id="SVE_0949200.1"/>
    </source>
</evidence>
<reference evidence="3" key="2">
    <citation type="submission" date="2015-08" db="UniProtKB">
        <authorList>
            <consortium name="WormBaseParasite"/>
        </authorList>
    </citation>
    <scope>IDENTIFICATION</scope>
</reference>
<feature type="region of interest" description="Disordered" evidence="1">
    <location>
        <begin position="17"/>
        <end position="36"/>
    </location>
</feature>
<dbReference type="Proteomes" id="UP000035680">
    <property type="component" value="Unassembled WGS sequence"/>
</dbReference>
<keyword evidence="2" id="KW-1185">Reference proteome</keyword>
<dbReference type="AlphaFoldDB" id="A0A0K0FKC8"/>
<sequence length="592" mass="68097">MPKKVEVSSSFTSFIHEDEKWKKSSTENRLKGTKENDMSLSDYEADDEVQNLIIHQNGGKNYRHNKKKYEDKEIKELKYKYCRSLGSNIDESQETREIIEIDNIRENNSWQEEECEDDMEDEFLEVDKKYTSITLGMAPNKNQILQYLATTNYGKIKGRKGNDIQLTDITGFPLIDVWKKSECFRSKWILESYGRTILQIVDFDSSSSNYCFIGNFLTNCGSYSNNNNTSSGIFGCATICGNKSNISSNNINFNIPKNHKNNHEIDLYDEEIIVNDNNKNQFKTTKGKNNKHDKVIEMENKNIKYTASSSSYSEPHFLNKESYNKKYTVMTCDGEIIGYFLKGYPFLIYDKNDELIARLDCKNIIILNSTLPNENDNQNLFETSTYERQTSNNPKKAPLDKNNIKLLNNGTCSNSVSNRKTPETSSTSLSQSLKIETINGKEGDNGNDKNDVKEEHTSFIVKEVAIENEKEKKDEKKNTSVNENTIVKSTKRENTKNVMFNDKSYEKAKKNTTNQQIASVWDCYEITSEPSNSNGKMVAKFVENKYIEFISTPIKFSLKILILAASLQLSSMDNEFCEWKDDNRHSYGCNIM</sequence>
<proteinExistence type="predicted"/>
<dbReference type="WBParaSite" id="SVE_0949200.1">
    <property type="protein sequence ID" value="SVE_0949200.1"/>
    <property type="gene ID" value="SVE_0949200"/>
</dbReference>
<protein>
    <submittedName>
        <fullName evidence="3">TLDc domain-containing protein</fullName>
    </submittedName>
</protein>
<evidence type="ECO:0000313" key="2">
    <source>
        <dbReference type="Proteomes" id="UP000035680"/>
    </source>
</evidence>
<organism evidence="2 3">
    <name type="scientific">Strongyloides venezuelensis</name>
    <name type="common">Threadworm</name>
    <dbReference type="NCBI Taxonomy" id="75913"/>
    <lineage>
        <taxon>Eukaryota</taxon>
        <taxon>Metazoa</taxon>
        <taxon>Ecdysozoa</taxon>
        <taxon>Nematoda</taxon>
        <taxon>Chromadorea</taxon>
        <taxon>Rhabditida</taxon>
        <taxon>Tylenchina</taxon>
        <taxon>Panagrolaimomorpha</taxon>
        <taxon>Strongyloidoidea</taxon>
        <taxon>Strongyloididae</taxon>
        <taxon>Strongyloides</taxon>
    </lineage>
</organism>
<name>A0A0K0FKC8_STRVS</name>